<feature type="non-terminal residue" evidence="1">
    <location>
        <position position="52"/>
    </location>
</feature>
<evidence type="ECO:0000313" key="2">
    <source>
        <dbReference type="Proteomes" id="UP000053283"/>
    </source>
</evidence>
<evidence type="ECO:0008006" key="3">
    <source>
        <dbReference type="Google" id="ProtNLM"/>
    </source>
</evidence>
<sequence>KLKEGRFRLDIRRKFFTMRVERHWKRLPREAVDAPSLEVFKARLDGALSNLV</sequence>
<dbReference type="AlphaFoldDB" id="A0A091VP04"/>
<keyword evidence="2" id="KW-1185">Reference proteome</keyword>
<accession>A0A091VP04</accession>
<dbReference type="Proteomes" id="UP000053283">
    <property type="component" value="Unassembled WGS sequence"/>
</dbReference>
<feature type="non-terminal residue" evidence="1">
    <location>
        <position position="1"/>
    </location>
</feature>
<dbReference type="EMBL" id="KL411255">
    <property type="protein sequence ID" value="KFR04949.1"/>
    <property type="molecule type" value="Genomic_DNA"/>
</dbReference>
<name>A0A091VP04_NIPNI</name>
<proteinExistence type="predicted"/>
<protein>
    <recommendedName>
        <fullName evidence="3">Nidogen G2 beta-barrel domain-containing protein</fullName>
    </recommendedName>
</protein>
<reference evidence="1 2" key="1">
    <citation type="submission" date="2014-04" db="EMBL/GenBank/DDBJ databases">
        <title>Genome evolution of avian class.</title>
        <authorList>
            <person name="Zhang G."/>
            <person name="Li C."/>
        </authorList>
    </citation>
    <scope>NUCLEOTIDE SEQUENCE [LARGE SCALE GENOMIC DNA]</scope>
    <source>
        <strain evidence="1">BGI_Y956</strain>
    </source>
</reference>
<organism evidence="1 2">
    <name type="scientific">Nipponia nippon</name>
    <name type="common">Crested ibis</name>
    <name type="synonym">Ibis nippon</name>
    <dbReference type="NCBI Taxonomy" id="128390"/>
    <lineage>
        <taxon>Eukaryota</taxon>
        <taxon>Metazoa</taxon>
        <taxon>Chordata</taxon>
        <taxon>Craniata</taxon>
        <taxon>Vertebrata</taxon>
        <taxon>Euteleostomi</taxon>
        <taxon>Archelosauria</taxon>
        <taxon>Archosauria</taxon>
        <taxon>Dinosauria</taxon>
        <taxon>Saurischia</taxon>
        <taxon>Theropoda</taxon>
        <taxon>Coelurosauria</taxon>
        <taxon>Aves</taxon>
        <taxon>Neognathae</taxon>
        <taxon>Neoaves</taxon>
        <taxon>Aequornithes</taxon>
        <taxon>Pelecaniformes</taxon>
        <taxon>Threskiornithidae</taxon>
        <taxon>Nipponia</taxon>
    </lineage>
</organism>
<gene>
    <name evidence="1" type="ORF">Y956_16472</name>
</gene>
<evidence type="ECO:0000313" key="1">
    <source>
        <dbReference type="EMBL" id="KFR04949.1"/>
    </source>
</evidence>